<dbReference type="OrthoDB" id="9789947at2"/>
<dbReference type="SUPFAM" id="SSF47240">
    <property type="entry name" value="Ferritin-like"/>
    <property type="match status" value="1"/>
</dbReference>
<dbReference type="EMBL" id="CP029145">
    <property type="protein sequence ID" value="AWM32821.1"/>
    <property type="molecule type" value="Genomic_DNA"/>
</dbReference>
<dbReference type="GO" id="GO:0010124">
    <property type="term" value="P:phenylacetate catabolic process"/>
    <property type="evidence" value="ECO:0007669"/>
    <property type="project" value="InterPro"/>
</dbReference>
<proteinExistence type="predicted"/>
<accession>A0A2Z3GKG7</accession>
<dbReference type="PANTHER" id="PTHR30458">
    <property type="entry name" value="PHENYLACETIC ACID DEGRADATION PROTEIN PAA"/>
    <property type="match status" value="1"/>
</dbReference>
<evidence type="ECO:0000313" key="1">
    <source>
        <dbReference type="EMBL" id="AWM32821.1"/>
    </source>
</evidence>
<dbReference type="PANTHER" id="PTHR30458:SF0">
    <property type="entry name" value="1,2-PHENYLACETYL-COA EPOXIDASE, SUBUNIT C"/>
    <property type="match status" value="1"/>
</dbReference>
<dbReference type="Proteomes" id="UP000245999">
    <property type="component" value="Chromosome"/>
</dbReference>
<name>A0A2Z3GKG7_9BACT</name>
<dbReference type="InterPro" id="IPR011882">
    <property type="entry name" value="PaaC"/>
</dbReference>
<dbReference type="Gene3D" id="1.20.1260.10">
    <property type="match status" value="1"/>
</dbReference>
<dbReference type="RefSeq" id="WP_109655917.1">
    <property type="nucleotide sequence ID" value="NZ_CP029145.1"/>
</dbReference>
<dbReference type="GO" id="GO:0005829">
    <property type="term" value="C:cytosol"/>
    <property type="evidence" value="ECO:0007669"/>
    <property type="project" value="TreeGrafter"/>
</dbReference>
<reference evidence="2" key="1">
    <citation type="submission" date="2018-04" db="EMBL/GenBank/DDBJ databases">
        <title>Complete genome of Antarctic heterotrophic bacterium Hymenobacter nivis.</title>
        <authorList>
            <person name="Terashima M."/>
        </authorList>
    </citation>
    <scope>NUCLEOTIDE SEQUENCE [LARGE SCALE GENOMIC DNA]</scope>
    <source>
        <strain evidence="2">NBRC 111535</strain>
    </source>
</reference>
<protein>
    <submittedName>
        <fullName evidence="1">Phenylacetate-CoA oxygenase subunit PaaI</fullName>
    </submittedName>
</protein>
<dbReference type="KEGG" id="hnv:DDQ68_08520"/>
<gene>
    <name evidence="1" type="primary">paaI</name>
    <name evidence="1" type="ORF">DDQ68_08520</name>
</gene>
<dbReference type="InterPro" id="IPR052703">
    <property type="entry name" value="Aromatic_CoA_ox/epox"/>
</dbReference>
<dbReference type="Pfam" id="PF05138">
    <property type="entry name" value="PaaA_PaaC"/>
    <property type="match status" value="1"/>
</dbReference>
<dbReference type="PIRSF" id="PIRSF037834">
    <property type="entry name" value="PA_CoA_Oase3"/>
    <property type="match status" value="1"/>
</dbReference>
<evidence type="ECO:0000313" key="2">
    <source>
        <dbReference type="Proteomes" id="UP000245999"/>
    </source>
</evidence>
<organism evidence="1 2">
    <name type="scientific">Hymenobacter nivis</name>
    <dbReference type="NCBI Taxonomy" id="1850093"/>
    <lineage>
        <taxon>Bacteria</taxon>
        <taxon>Pseudomonadati</taxon>
        <taxon>Bacteroidota</taxon>
        <taxon>Cytophagia</taxon>
        <taxon>Cytophagales</taxon>
        <taxon>Hymenobacteraceae</taxon>
        <taxon>Hymenobacter</taxon>
    </lineage>
</organism>
<dbReference type="InterPro" id="IPR009078">
    <property type="entry name" value="Ferritin-like_SF"/>
</dbReference>
<dbReference type="InterPro" id="IPR012347">
    <property type="entry name" value="Ferritin-like"/>
</dbReference>
<dbReference type="NCBIfam" id="TIGR02158">
    <property type="entry name" value="PA_CoA_Oxy3"/>
    <property type="match status" value="1"/>
</dbReference>
<dbReference type="InterPro" id="IPR007814">
    <property type="entry name" value="PaaA_PaaC"/>
</dbReference>
<dbReference type="AlphaFoldDB" id="A0A2Z3GKG7"/>
<keyword evidence="2" id="KW-1185">Reference proteome</keyword>
<sequence length="270" mass="29639">MDHPADLQPAPAAIAHAPTVRQQLFEFVLQLADTSLVLGHRLSEWCGHGPVLEQDLALANIALDLLGETRSLYQYAAELEGQGRTEDDLAYLRPATAYRNPLLVEQPNGDFAHTVVRQFLFDNYHYHLLLALKEGPDAPLAGIAGKSVKEAAYHLKWSSEWVIRLGDGTAESRQRLDKALAILWRYAAELTAPTATEAALQDLGLVPDYADILPAMQAHAAHVLAEATVPLPQIAPFAQKGGKAGQHSEHLGYLLAELQYMQRAYPGLTW</sequence>